<evidence type="ECO:0000259" key="9">
    <source>
        <dbReference type="Pfam" id="PF00696"/>
    </source>
</evidence>
<dbReference type="InterPro" id="IPR011147">
    <property type="entry name" value="Bifunc_Aspkin/hSer_DH"/>
</dbReference>
<keyword evidence="4 7" id="KW-0418">Kinase</keyword>
<keyword evidence="11" id="KW-0560">Oxidoreductase</keyword>
<dbReference type="Gene3D" id="3.30.2130.10">
    <property type="entry name" value="VC0802-like"/>
    <property type="match status" value="1"/>
</dbReference>
<dbReference type="NCBIfam" id="TIGR00657">
    <property type="entry name" value="asp_kinases"/>
    <property type="match status" value="1"/>
</dbReference>
<keyword evidence="2 7" id="KW-0808">Transferase</keyword>
<dbReference type="Proteomes" id="UP000262607">
    <property type="component" value="Chromosome"/>
</dbReference>
<dbReference type="SUPFAM" id="SSF53633">
    <property type="entry name" value="Carbamate kinase-like"/>
    <property type="match status" value="1"/>
</dbReference>
<name>A0AAD1CLC4_9FLAO</name>
<dbReference type="PANTHER" id="PTHR43070:SF3">
    <property type="entry name" value="HOMOSERINE DEHYDROGENASE"/>
    <property type="match status" value="1"/>
</dbReference>
<evidence type="ECO:0000256" key="1">
    <source>
        <dbReference type="ARBA" id="ARBA00004766"/>
    </source>
</evidence>
<evidence type="ECO:0000256" key="6">
    <source>
        <dbReference type="ARBA" id="ARBA00022857"/>
    </source>
</evidence>
<dbReference type="Pfam" id="PF00696">
    <property type="entry name" value="AA_kinase"/>
    <property type="match status" value="1"/>
</dbReference>
<dbReference type="GO" id="GO:0004412">
    <property type="term" value="F:homoserine dehydrogenase activity"/>
    <property type="evidence" value="ECO:0007669"/>
    <property type="project" value="InterPro"/>
</dbReference>
<keyword evidence="3" id="KW-0547">Nucleotide-binding</keyword>
<dbReference type="SUPFAM" id="SSF55021">
    <property type="entry name" value="ACT-like"/>
    <property type="match status" value="2"/>
</dbReference>
<comment type="catalytic activity">
    <reaction evidence="7">
        <text>L-aspartate + ATP = 4-phospho-L-aspartate + ADP</text>
        <dbReference type="Rhea" id="RHEA:23776"/>
        <dbReference type="ChEBI" id="CHEBI:29991"/>
        <dbReference type="ChEBI" id="CHEBI:30616"/>
        <dbReference type="ChEBI" id="CHEBI:57535"/>
        <dbReference type="ChEBI" id="CHEBI:456216"/>
        <dbReference type="EC" id="2.7.2.4"/>
    </reaction>
</comment>
<dbReference type="RefSeq" id="WP_235611979.1">
    <property type="nucleotide sequence ID" value="NZ_AP014610.1"/>
</dbReference>
<dbReference type="PROSITE" id="PS00324">
    <property type="entry name" value="ASPARTOKINASE"/>
    <property type="match status" value="1"/>
</dbReference>
<dbReference type="GeneID" id="66556937"/>
<proteinExistence type="inferred from homology"/>
<evidence type="ECO:0000256" key="8">
    <source>
        <dbReference type="RuleBase" id="RU004249"/>
    </source>
</evidence>
<evidence type="ECO:0000256" key="5">
    <source>
        <dbReference type="ARBA" id="ARBA00022840"/>
    </source>
</evidence>
<evidence type="ECO:0000313" key="12">
    <source>
        <dbReference type="Proteomes" id="UP000262607"/>
    </source>
</evidence>
<dbReference type="InterPro" id="IPR018042">
    <property type="entry name" value="Aspartate_kinase_CS"/>
</dbReference>
<comment type="pathway">
    <text evidence="8">Amino-acid biosynthesis; L-methionine biosynthesis via de novo pathway; L-homoserine from L-aspartate: step 1/3.</text>
</comment>
<evidence type="ECO:0000256" key="7">
    <source>
        <dbReference type="RuleBase" id="RU003448"/>
    </source>
</evidence>
<evidence type="ECO:0000259" key="10">
    <source>
        <dbReference type="Pfam" id="PF22468"/>
    </source>
</evidence>
<keyword evidence="5" id="KW-0067">ATP-binding</keyword>
<gene>
    <name evidence="11" type="primary">lysC</name>
    <name evidence="11" type="ORF">CPU2_133</name>
</gene>
<feature type="domain" description="Aspartokinase ACT" evidence="10">
    <location>
        <begin position="323"/>
        <end position="378"/>
    </location>
</feature>
<dbReference type="FunFam" id="3.30.2130.10:FF:000001">
    <property type="entry name" value="Bifunctional aspartokinase/homoserine dehydrogenase"/>
    <property type="match status" value="1"/>
</dbReference>
<evidence type="ECO:0000256" key="3">
    <source>
        <dbReference type="ARBA" id="ARBA00022741"/>
    </source>
</evidence>
<dbReference type="EC" id="2.7.2.4" evidence="7"/>
<dbReference type="GO" id="GO:0004072">
    <property type="term" value="F:aspartate kinase activity"/>
    <property type="evidence" value="ECO:0007669"/>
    <property type="project" value="UniProtKB-EC"/>
</dbReference>
<dbReference type="GO" id="GO:0005524">
    <property type="term" value="F:ATP binding"/>
    <property type="evidence" value="ECO:0007669"/>
    <property type="project" value="UniProtKB-KW"/>
</dbReference>
<dbReference type="InterPro" id="IPR036393">
    <property type="entry name" value="AceGlu_kinase-like_sf"/>
</dbReference>
<reference evidence="11 12" key="1">
    <citation type="submission" date="2014-06" db="EMBL/GenBank/DDBJ databases">
        <title>Genome sequence of the intracellular symbiont Blattabacterium cuenoti, strain CPU2 from the wood feeding cockroach Cryptocercus punctulatus.</title>
        <authorList>
            <person name="Kinjo Y."/>
            <person name="Ohkuma M."/>
            <person name="Tokuda G."/>
        </authorList>
    </citation>
    <scope>NUCLEOTIDE SEQUENCE [LARGE SCALE GENOMIC DNA]</scope>
    <source>
        <strain evidence="11 12">CPU2</strain>
    </source>
</reference>
<dbReference type="InterPro" id="IPR001048">
    <property type="entry name" value="Asp/Glu/Uridylate_kinase"/>
</dbReference>
<comment type="pathway">
    <text evidence="8">Amino-acid biosynthesis; L-threonine biosynthesis; L-threonine from L-aspartate: step 1/5.</text>
</comment>
<dbReference type="Pfam" id="PF22468">
    <property type="entry name" value="ACT_9"/>
    <property type="match status" value="2"/>
</dbReference>
<protein>
    <recommendedName>
        <fullName evidence="7">Aspartokinase</fullName>
        <ecNumber evidence="7">2.7.2.4</ecNumber>
    </recommendedName>
</protein>
<evidence type="ECO:0000256" key="2">
    <source>
        <dbReference type="ARBA" id="ARBA00022679"/>
    </source>
</evidence>
<evidence type="ECO:0000313" key="11">
    <source>
        <dbReference type="EMBL" id="BBA17643.1"/>
    </source>
</evidence>
<dbReference type="InterPro" id="IPR042199">
    <property type="entry name" value="AsparK_Bifunc_asparK/hSer_DH"/>
</dbReference>
<organism evidence="11 12">
    <name type="scientific">Blattabacterium punctulatus CPU2</name>
    <dbReference type="NCBI Taxonomy" id="1457032"/>
    <lineage>
        <taxon>Bacteria</taxon>
        <taxon>Pseudomonadati</taxon>
        <taxon>Bacteroidota</taxon>
        <taxon>Flavobacteriia</taxon>
        <taxon>Flavobacteriales</taxon>
        <taxon>Blattabacteriaceae</taxon>
        <taxon>Blattabacterium</taxon>
    </lineage>
</organism>
<feature type="domain" description="Aspartate/glutamate/uridylate kinase" evidence="9">
    <location>
        <begin position="2"/>
        <end position="282"/>
    </location>
</feature>
<evidence type="ECO:0000256" key="4">
    <source>
        <dbReference type="ARBA" id="ARBA00022777"/>
    </source>
</evidence>
<accession>A0AAD1CLC4</accession>
<keyword evidence="8" id="KW-0028">Amino-acid biosynthesis</keyword>
<dbReference type="PANTHER" id="PTHR43070">
    <property type="match status" value="1"/>
</dbReference>
<dbReference type="EMBL" id="AP014610">
    <property type="protein sequence ID" value="BBA17643.1"/>
    <property type="molecule type" value="Genomic_DNA"/>
</dbReference>
<keyword evidence="6" id="KW-0521">NADP</keyword>
<comment type="pathway">
    <text evidence="1 8">Amino-acid biosynthesis; L-lysine biosynthesis via DAP pathway; (S)-tetrahydrodipicolinate from L-aspartate: step 1/4.</text>
</comment>
<sequence>MQVLKFGGSSVAHSDSIKRICSLLEKKPKGKYAIVVSALGNITDQLIQCSKLAYERNNVYKNIIEKIEIRHFNIIKELFPIYYQSHLISWIKKNINNLESLCHGIFQVKALSKRTLDEIMSFGELFSSFIIAKKLKKYGLNAIFKDSRELIITDSKFGCAKVDFITSNHHILQFFRKEKSEYVVLPGFIGSNLKKQTTTLGRGGSDYTAAILASAISASLLEIWTDVSGMMTANPKMVNQAFPIKEISYEEAMELSHFGAKVIYPPTIQPAMKKNIPIQIKNTFYPIDPGTLIHISQKKKIRKLVTGISGIQNLALFTLKKVSGMIGISGYYKRLFEVLSREKINVIFIIKNYSEHFITTGIHEMDIIKAKTVINSEFSKEIYQKYIDPLKIEYDLCIIALVGENIKNIHVTSGKMFSSLGKNRINVRAISQGSTEKNISAVIQKKDFKKALNTLHETFFEKSPKKINLFIIVRKVENKLLEKIDKQKNYLLEKLKLQIIIGLSNIKRIYFDNYHGINFI</sequence>
<dbReference type="Gene3D" id="3.40.1160.10">
    <property type="entry name" value="Acetylglutamate kinase-like"/>
    <property type="match status" value="1"/>
</dbReference>
<dbReference type="InterPro" id="IPR045865">
    <property type="entry name" value="ACT-like_dom_sf"/>
</dbReference>
<dbReference type="Gene3D" id="1.20.120.1320">
    <property type="entry name" value="Aspartokinase, catalytic domain"/>
    <property type="match status" value="1"/>
</dbReference>
<feature type="domain" description="Aspartokinase ACT" evidence="10">
    <location>
        <begin position="399"/>
        <end position="459"/>
    </location>
</feature>
<dbReference type="AlphaFoldDB" id="A0AAD1CLC4"/>
<dbReference type="InterPro" id="IPR001341">
    <property type="entry name" value="Asp_kinase"/>
</dbReference>
<comment type="similarity">
    <text evidence="7">Belongs to the aspartokinase family.</text>
</comment>
<dbReference type="InterPro" id="IPR054352">
    <property type="entry name" value="ACT_Aspartokinase"/>
</dbReference>
<dbReference type="GO" id="GO:0009067">
    <property type="term" value="P:aspartate family amino acid biosynthetic process"/>
    <property type="evidence" value="ECO:0007669"/>
    <property type="project" value="InterPro"/>
</dbReference>
<dbReference type="CDD" id="cd04243">
    <property type="entry name" value="AAK_AK-HSDH-like"/>
    <property type="match status" value="1"/>
</dbReference>